<name>A0A5D4XMA4_9GAMM</name>
<keyword evidence="1 2" id="KW-0129">CBS domain</keyword>
<dbReference type="PANTHER" id="PTHR43080">
    <property type="entry name" value="CBS DOMAIN-CONTAINING PROTEIN CBSX3, MITOCHONDRIAL"/>
    <property type="match status" value="1"/>
</dbReference>
<dbReference type="Pfam" id="PF00571">
    <property type="entry name" value="CBS"/>
    <property type="match status" value="2"/>
</dbReference>
<evidence type="ECO:0000313" key="4">
    <source>
        <dbReference type="EMBL" id="TYT25689.1"/>
    </source>
</evidence>
<dbReference type="InterPro" id="IPR051257">
    <property type="entry name" value="Diverse_CBS-Domain"/>
</dbReference>
<protein>
    <submittedName>
        <fullName evidence="4">CBS domain-containing protein</fullName>
    </submittedName>
</protein>
<evidence type="ECO:0000259" key="3">
    <source>
        <dbReference type="PROSITE" id="PS51371"/>
    </source>
</evidence>
<dbReference type="RefSeq" id="WP_149102239.1">
    <property type="nucleotide sequence ID" value="NZ_VTFT01000001.1"/>
</dbReference>
<dbReference type="CDD" id="cd04623">
    <property type="entry name" value="CBS_pair_bac_euk"/>
    <property type="match status" value="1"/>
</dbReference>
<feature type="domain" description="CBS" evidence="3">
    <location>
        <begin position="11"/>
        <end position="67"/>
    </location>
</feature>
<dbReference type="Gene3D" id="3.10.580.10">
    <property type="entry name" value="CBS-domain"/>
    <property type="match status" value="1"/>
</dbReference>
<keyword evidence="5" id="KW-1185">Reference proteome</keyword>
<dbReference type="OrthoDB" id="9807125at2"/>
<dbReference type="Proteomes" id="UP000324973">
    <property type="component" value="Unassembled WGS sequence"/>
</dbReference>
<evidence type="ECO:0000256" key="1">
    <source>
        <dbReference type="ARBA" id="ARBA00023122"/>
    </source>
</evidence>
<dbReference type="InterPro" id="IPR044725">
    <property type="entry name" value="CBSX3_CBS_dom"/>
</dbReference>
<dbReference type="EMBL" id="VTFT01000001">
    <property type="protein sequence ID" value="TYT25689.1"/>
    <property type="molecule type" value="Genomic_DNA"/>
</dbReference>
<dbReference type="AlphaFoldDB" id="A0A5D4XMA4"/>
<comment type="caution">
    <text evidence="4">The sequence shown here is derived from an EMBL/GenBank/DDBJ whole genome shotgun (WGS) entry which is preliminary data.</text>
</comment>
<sequence length="142" mass="15351">MRTVRQLLEAKTPEVHAVAPDAPVLDAIRLMALKGIGAVLVMDGARMAGILSERDYARKIVLEGRSSRDTPVSEIMTADVISVGPDHVVPACMQLVTNHRIRHLPVVEDGAVVGMISIGDLVAAVIEDQQHELDQLQRYIAG</sequence>
<dbReference type="InterPro" id="IPR046342">
    <property type="entry name" value="CBS_dom_sf"/>
</dbReference>
<organism evidence="4 5">
    <name type="scientific">Luteimonas viscosa</name>
    <dbReference type="NCBI Taxonomy" id="1132694"/>
    <lineage>
        <taxon>Bacteria</taxon>
        <taxon>Pseudomonadati</taxon>
        <taxon>Pseudomonadota</taxon>
        <taxon>Gammaproteobacteria</taxon>
        <taxon>Lysobacterales</taxon>
        <taxon>Lysobacteraceae</taxon>
        <taxon>Luteimonas</taxon>
    </lineage>
</organism>
<dbReference type="PANTHER" id="PTHR43080:SF2">
    <property type="entry name" value="CBS DOMAIN-CONTAINING PROTEIN"/>
    <property type="match status" value="1"/>
</dbReference>
<reference evidence="4 5" key="1">
    <citation type="submission" date="2019-08" db="EMBL/GenBank/DDBJ databases">
        <title>Luteimonas viscosus sp. nov., isolated from soil of a sunflower field.</title>
        <authorList>
            <person name="Jianli Z."/>
            <person name="Ying Z."/>
        </authorList>
    </citation>
    <scope>NUCLEOTIDE SEQUENCE [LARGE SCALE GENOMIC DNA]</scope>
    <source>
        <strain evidence="4 5">XBU10</strain>
    </source>
</reference>
<gene>
    <name evidence="4" type="ORF">FZO89_05140</name>
</gene>
<feature type="domain" description="CBS" evidence="3">
    <location>
        <begin position="76"/>
        <end position="133"/>
    </location>
</feature>
<dbReference type="PROSITE" id="PS51371">
    <property type="entry name" value="CBS"/>
    <property type="match status" value="2"/>
</dbReference>
<evidence type="ECO:0000256" key="2">
    <source>
        <dbReference type="PROSITE-ProRule" id="PRU00703"/>
    </source>
</evidence>
<proteinExistence type="predicted"/>
<dbReference type="InterPro" id="IPR000644">
    <property type="entry name" value="CBS_dom"/>
</dbReference>
<dbReference type="SMART" id="SM00116">
    <property type="entry name" value="CBS"/>
    <property type="match status" value="2"/>
</dbReference>
<accession>A0A5D4XMA4</accession>
<dbReference type="SUPFAM" id="SSF54631">
    <property type="entry name" value="CBS-domain pair"/>
    <property type="match status" value="1"/>
</dbReference>
<evidence type="ECO:0000313" key="5">
    <source>
        <dbReference type="Proteomes" id="UP000324973"/>
    </source>
</evidence>